<feature type="domain" description="Retrotransposon Copia-like N-terminal" evidence="2">
    <location>
        <begin position="16"/>
        <end position="62"/>
    </location>
</feature>
<dbReference type="AlphaFoldDB" id="A0AAW2VE94"/>
<gene>
    <name evidence="3" type="ORF">Slati_2967200</name>
</gene>
<sequence>MVSEPPINGAFVILLHAGDHPGISLVSAPLDAKNYLSWSRSIKLALGAKQKLGFIDGTFQKPGQGKDEIEQWERVDCMVFSWLLNSISKEIAEAFLYATSAQDLWQELESRYGGRNGPMLYEIQREITSLTQGDMSISGYYTKLKKLWDELAHFTTLPQCSCGSSKAIADLNASSQLMQFLMGLGDSNDHVRSQILLMDPLPSTRKAYSMILTVEKQREVQVVFQNDGAMAATFQGRQGISGNGPRKQPFTNKRSLFCDHCKRIGHTKESCFKLTGVPEWYKNLLDQRKGEKGTVTRALYANSEIGEGSSQGVAPAVGSALSELIRTKIRRMMENSELGQEHTTNLVEFEDFAGPSDSEDFGSSSINYVEATCPLPFVSVNGQEPVDFETPITNEHSNTDSSVQTLQLRRSTRAVFRPRWLDDFVCLFSTNSNAVEAVSLTPTHRCFVDCLSVLQEPRSFTEAQKQGEWRQAMQIEIEALERNGTWELVQTPTDKKSIGCRWIYKLKLKPDGSIERYKARLVAKGYSQVEGEDYIDCFAPMAKAVTVRLFLAVAVAKEWPIHHFDVNNPFLHGSLDEDIYMEPPEGYSVAPGLVCKLTKSLYGLKQASRQWNQVFTEKMEAFGFLQSRNDYCLFTKETPKGLIMLLVYVDDILVSAPSDSYIEDVKQYLHHLFTIKDLGPVKYFLGFELARSSQGMLATQRKYISDIVCDLGLEHSKGASTPLPPGIKLSAEEGNLLADPSRYRRLVGRILYLSFTRPDVSHAAQQLSQFLHHPCQSHWNAATHLVRYLEGSSTTGMFFPSNNDLRLTAFCDADWAGCLDTRRSLTGFCIFLGTAPISWKTKKQATVSKSTAEAEYRSLASTVCELTWIGYLLHDLKIEFPTPIPLFCDNKATIHITANPVFHERTKHLEIDCHIVRDKFKSGFVFPTHVTAKDQIADVLTKPLSGPVFVSLRSKLNLVSFSPSSPCGGMLRLLAPILFLQLHRSEAEQRAEQAFAGTHHWIDFDPSRE</sequence>
<feature type="domain" description="Reverse transcriptase Ty1/copia-type" evidence="1">
    <location>
        <begin position="483"/>
        <end position="723"/>
    </location>
</feature>
<dbReference type="Pfam" id="PF07727">
    <property type="entry name" value="RVT_2"/>
    <property type="match status" value="1"/>
</dbReference>
<evidence type="ECO:0000259" key="1">
    <source>
        <dbReference type="Pfam" id="PF07727"/>
    </source>
</evidence>
<dbReference type="PANTHER" id="PTHR11439">
    <property type="entry name" value="GAG-POL-RELATED RETROTRANSPOSON"/>
    <property type="match status" value="1"/>
</dbReference>
<reference evidence="3" key="1">
    <citation type="submission" date="2020-06" db="EMBL/GenBank/DDBJ databases">
        <authorList>
            <person name="Li T."/>
            <person name="Hu X."/>
            <person name="Zhang T."/>
            <person name="Song X."/>
            <person name="Zhang H."/>
            <person name="Dai N."/>
            <person name="Sheng W."/>
            <person name="Hou X."/>
            <person name="Wei L."/>
        </authorList>
    </citation>
    <scope>NUCLEOTIDE SEQUENCE</scope>
    <source>
        <strain evidence="3">KEN1</strain>
        <tissue evidence="3">Leaf</tissue>
    </source>
</reference>
<reference evidence="3" key="2">
    <citation type="journal article" date="2024" name="Plant">
        <title>Genomic evolution and insights into agronomic trait innovations of Sesamum species.</title>
        <authorList>
            <person name="Miao H."/>
            <person name="Wang L."/>
            <person name="Qu L."/>
            <person name="Liu H."/>
            <person name="Sun Y."/>
            <person name="Le M."/>
            <person name="Wang Q."/>
            <person name="Wei S."/>
            <person name="Zheng Y."/>
            <person name="Lin W."/>
            <person name="Duan Y."/>
            <person name="Cao H."/>
            <person name="Xiong S."/>
            <person name="Wang X."/>
            <person name="Wei L."/>
            <person name="Li C."/>
            <person name="Ma Q."/>
            <person name="Ju M."/>
            <person name="Zhao R."/>
            <person name="Li G."/>
            <person name="Mu C."/>
            <person name="Tian Q."/>
            <person name="Mei H."/>
            <person name="Zhang T."/>
            <person name="Gao T."/>
            <person name="Zhang H."/>
        </authorList>
    </citation>
    <scope>NUCLEOTIDE SEQUENCE</scope>
    <source>
        <strain evidence="3">KEN1</strain>
    </source>
</reference>
<dbReference type="PANTHER" id="PTHR11439:SF465">
    <property type="entry name" value="REVERSE TRANSCRIPTASE TY1_COPIA-TYPE DOMAIN-CONTAINING PROTEIN"/>
    <property type="match status" value="1"/>
</dbReference>
<proteinExistence type="predicted"/>
<dbReference type="InterPro" id="IPR029472">
    <property type="entry name" value="Copia-like_N"/>
</dbReference>
<dbReference type="EMBL" id="JACGWN010000010">
    <property type="protein sequence ID" value="KAL0427924.1"/>
    <property type="molecule type" value="Genomic_DNA"/>
</dbReference>
<dbReference type="SUPFAM" id="SSF56672">
    <property type="entry name" value="DNA/RNA polymerases"/>
    <property type="match status" value="1"/>
</dbReference>
<comment type="caution">
    <text evidence="3">The sequence shown here is derived from an EMBL/GenBank/DDBJ whole genome shotgun (WGS) entry which is preliminary data.</text>
</comment>
<protein>
    <submittedName>
        <fullName evidence="3">Retrovirus-related Pol polyprotein from transposon RE2</fullName>
    </submittedName>
</protein>
<dbReference type="Pfam" id="PF14244">
    <property type="entry name" value="Retrotran_gag_3"/>
    <property type="match status" value="1"/>
</dbReference>
<evidence type="ECO:0000313" key="3">
    <source>
        <dbReference type="EMBL" id="KAL0427924.1"/>
    </source>
</evidence>
<accession>A0AAW2VE94</accession>
<name>A0AAW2VE94_9LAMI</name>
<organism evidence="3">
    <name type="scientific">Sesamum latifolium</name>
    <dbReference type="NCBI Taxonomy" id="2727402"/>
    <lineage>
        <taxon>Eukaryota</taxon>
        <taxon>Viridiplantae</taxon>
        <taxon>Streptophyta</taxon>
        <taxon>Embryophyta</taxon>
        <taxon>Tracheophyta</taxon>
        <taxon>Spermatophyta</taxon>
        <taxon>Magnoliopsida</taxon>
        <taxon>eudicotyledons</taxon>
        <taxon>Gunneridae</taxon>
        <taxon>Pentapetalae</taxon>
        <taxon>asterids</taxon>
        <taxon>lamiids</taxon>
        <taxon>Lamiales</taxon>
        <taxon>Pedaliaceae</taxon>
        <taxon>Sesamum</taxon>
    </lineage>
</organism>
<dbReference type="InterPro" id="IPR013103">
    <property type="entry name" value="RVT_2"/>
</dbReference>
<dbReference type="InterPro" id="IPR043502">
    <property type="entry name" value="DNA/RNA_pol_sf"/>
</dbReference>
<dbReference type="CDD" id="cd09272">
    <property type="entry name" value="RNase_HI_RT_Ty1"/>
    <property type="match status" value="1"/>
</dbReference>
<evidence type="ECO:0000259" key="2">
    <source>
        <dbReference type="Pfam" id="PF14244"/>
    </source>
</evidence>